<evidence type="ECO:0000256" key="1">
    <source>
        <dbReference type="ARBA" id="ARBA00023157"/>
    </source>
</evidence>
<comment type="caution">
    <text evidence="2">Lacks conserved residue(s) required for the propagation of feature annotation.</text>
</comment>
<proteinExistence type="predicted"/>
<keyword evidence="4" id="KW-0472">Membrane</keyword>
<reference evidence="8" key="1">
    <citation type="submission" date="2025-08" db="UniProtKB">
        <authorList>
            <consortium name="RefSeq"/>
        </authorList>
    </citation>
    <scope>IDENTIFICATION</scope>
    <source>
        <tissue evidence="8">Sperm</tissue>
    </source>
</reference>
<dbReference type="AlphaFoldDB" id="A0AAJ7WNI1"/>
<keyword evidence="7" id="KW-1185">Reference proteome</keyword>
<name>A0AAJ7WNI1_PETMA</name>
<feature type="disulfide bond" evidence="2">
    <location>
        <begin position="57"/>
        <end position="72"/>
    </location>
</feature>
<evidence type="ECO:0000256" key="2">
    <source>
        <dbReference type="PROSITE-ProRule" id="PRU00124"/>
    </source>
</evidence>
<dbReference type="PANTHER" id="PTHR15256:SF6">
    <property type="entry name" value="INTEGRAL MEMBRANE PROTEIN DGCR2_IDD"/>
    <property type="match status" value="1"/>
</dbReference>
<accession>A0AAJ7WNI1</accession>
<dbReference type="Pfam" id="PF00057">
    <property type="entry name" value="Ldl_recept_a"/>
    <property type="match status" value="1"/>
</dbReference>
<evidence type="ECO:0000313" key="7">
    <source>
        <dbReference type="Proteomes" id="UP001318040"/>
    </source>
</evidence>
<dbReference type="InterPro" id="IPR042378">
    <property type="entry name" value="IDD"/>
</dbReference>
<dbReference type="Gene3D" id="3.10.100.10">
    <property type="entry name" value="Mannose-Binding Protein A, subunit A"/>
    <property type="match status" value="1"/>
</dbReference>
<evidence type="ECO:0000256" key="4">
    <source>
        <dbReference type="SAM" id="Phobius"/>
    </source>
</evidence>
<feature type="compositionally biased region" description="Pro residues" evidence="3">
    <location>
        <begin position="447"/>
        <end position="458"/>
    </location>
</feature>
<keyword evidence="4" id="KW-1133">Transmembrane helix</keyword>
<organism evidence="7 8">
    <name type="scientific">Petromyzon marinus</name>
    <name type="common">Sea lamprey</name>
    <dbReference type="NCBI Taxonomy" id="7757"/>
    <lineage>
        <taxon>Eukaryota</taxon>
        <taxon>Metazoa</taxon>
        <taxon>Chordata</taxon>
        <taxon>Craniata</taxon>
        <taxon>Vertebrata</taxon>
        <taxon>Cyclostomata</taxon>
        <taxon>Hyperoartia</taxon>
        <taxon>Petromyzontiformes</taxon>
        <taxon>Petromyzontidae</taxon>
        <taxon>Petromyzon</taxon>
    </lineage>
</organism>
<dbReference type="InterPro" id="IPR016186">
    <property type="entry name" value="C-type_lectin-like/link_sf"/>
</dbReference>
<dbReference type="PANTHER" id="PTHR15256">
    <property type="entry name" value="INTEGRAL MEMBRANE PROTEIN DGCR2/IDD"/>
    <property type="match status" value="1"/>
</dbReference>
<keyword evidence="4" id="KW-0812">Transmembrane</keyword>
<dbReference type="CTD" id="9993"/>
<dbReference type="SUPFAM" id="SSF57424">
    <property type="entry name" value="LDL receptor-like module"/>
    <property type="match status" value="1"/>
</dbReference>
<keyword evidence="1 2" id="KW-1015">Disulfide bond</keyword>
<dbReference type="InterPro" id="IPR036055">
    <property type="entry name" value="LDL_receptor-like_sf"/>
</dbReference>
<dbReference type="Gene3D" id="4.10.400.10">
    <property type="entry name" value="Low-density Lipoprotein Receptor"/>
    <property type="match status" value="1"/>
</dbReference>
<keyword evidence="5" id="KW-0732">Signal</keyword>
<feature type="region of interest" description="Disordered" evidence="3">
    <location>
        <begin position="426"/>
        <end position="476"/>
    </location>
</feature>
<dbReference type="SUPFAM" id="SSF56436">
    <property type="entry name" value="C-type lectin-like"/>
    <property type="match status" value="1"/>
</dbReference>
<evidence type="ECO:0000256" key="3">
    <source>
        <dbReference type="SAM" id="MobiDB-lite"/>
    </source>
</evidence>
<dbReference type="PROSITE" id="PS50041">
    <property type="entry name" value="C_TYPE_LECTIN_2"/>
    <property type="match status" value="1"/>
</dbReference>
<feature type="signal peptide" evidence="5">
    <location>
        <begin position="1"/>
        <end position="16"/>
    </location>
</feature>
<dbReference type="InterPro" id="IPR001304">
    <property type="entry name" value="C-type_lectin-like"/>
</dbReference>
<dbReference type="SMART" id="SM00034">
    <property type="entry name" value="CLECT"/>
    <property type="match status" value="1"/>
</dbReference>
<evidence type="ECO:0000256" key="5">
    <source>
        <dbReference type="SAM" id="SignalP"/>
    </source>
</evidence>
<dbReference type="SMART" id="SM00192">
    <property type="entry name" value="LDLa"/>
    <property type="match status" value="1"/>
</dbReference>
<feature type="transmembrane region" description="Helical" evidence="4">
    <location>
        <begin position="356"/>
        <end position="374"/>
    </location>
</feature>
<dbReference type="Pfam" id="PF00059">
    <property type="entry name" value="Lectin_C"/>
    <property type="match status" value="1"/>
</dbReference>
<dbReference type="KEGG" id="pmrn:116939122"/>
<dbReference type="Proteomes" id="UP001318040">
    <property type="component" value="Chromosome 5"/>
</dbReference>
<gene>
    <name evidence="8" type="primary">DGCR2</name>
</gene>
<dbReference type="PROSITE" id="PS50068">
    <property type="entry name" value="LDLRA_2"/>
    <property type="match status" value="1"/>
</dbReference>
<evidence type="ECO:0000259" key="6">
    <source>
        <dbReference type="PROSITE" id="PS50041"/>
    </source>
</evidence>
<dbReference type="CDD" id="cd00112">
    <property type="entry name" value="LDLa"/>
    <property type="match status" value="1"/>
</dbReference>
<dbReference type="InterPro" id="IPR002172">
    <property type="entry name" value="LDrepeatLR_classA_rpt"/>
</dbReference>
<sequence>MLRLSMQPLLLGLVLAVAERAAPGEALARAPADSRCSSDQFACWSGKIKCIPLSWQCDGWASCEDNSDEANCPGPTEEVWIYQSRDRPENKGPPGDNSRLQTTFGLSSDSHKKCPLGWRYYESTASCYRAYATADSYWEAAQLCGQAGGYLATLTSDLELQFILSQDWGLEERDGLPREHGRFWVGYQYIVTNRSKNSLEGHWQEVQAWGVGSHQEVVLPPDKVPTFGAAISEQAEVLCGQLQCFHYPSLRHRGLHSWYAENCNQKAPFLCKQEKTCIDIRENVVVEGQDFTPRGSDPCLMCKCHKGEAETCIAALCERPQACQRFQMDPRECCKFTCLDPAGGSFLDGMASGMRLIVSCISSFLILSLLLFLVHRLRQRRREHIESLIGANLHHLGLGRGRMHGFELGPESLGTGFTPLHLSDDGEGGAFHFSEPPPPYTAYKSPDSPPPPEDPPPAYELAVSTAPTPAADTGDGERYHRLVADDAGMALGCGPEGPVHPEAGSTAVAVVSPCADGSAMALLMSQPNSDGAEDAAAVEAACTGEGRLARSKSSQSAASVSTAV</sequence>
<dbReference type="InterPro" id="IPR016187">
    <property type="entry name" value="CTDL_fold"/>
</dbReference>
<dbReference type="GeneID" id="116939122"/>
<dbReference type="RefSeq" id="XP_032803003.1">
    <property type="nucleotide sequence ID" value="XM_032947112.1"/>
</dbReference>
<feature type="domain" description="C-type lectin" evidence="6">
    <location>
        <begin position="123"/>
        <end position="272"/>
    </location>
</feature>
<protein>
    <submittedName>
        <fullName evidence="8">Integral membrane protein DGCR2/IDD</fullName>
    </submittedName>
</protein>
<feature type="chain" id="PRO_5042600525" evidence="5">
    <location>
        <begin position="17"/>
        <end position="564"/>
    </location>
</feature>
<evidence type="ECO:0000313" key="8">
    <source>
        <dbReference type="RefSeq" id="XP_032803003.1"/>
    </source>
</evidence>
<dbReference type="GO" id="GO:0016020">
    <property type="term" value="C:membrane"/>
    <property type="evidence" value="ECO:0007669"/>
    <property type="project" value="TreeGrafter"/>
</dbReference>